<reference evidence="15" key="1">
    <citation type="submission" date="2023-02" db="EMBL/GenBank/DDBJ databases">
        <title>Actinomadura rubrobrunea NBRC 14622.</title>
        <authorList>
            <person name="Ichikawa N."/>
            <person name="Sato H."/>
            <person name="Tonouchi N."/>
        </authorList>
    </citation>
    <scope>NUCLEOTIDE SEQUENCE</scope>
    <source>
        <strain evidence="15">NBRC 14622</strain>
    </source>
</reference>
<evidence type="ECO:0000256" key="7">
    <source>
        <dbReference type="ARBA" id="ARBA00022798"/>
    </source>
</evidence>
<evidence type="ECO:0000313" key="16">
    <source>
        <dbReference type="Proteomes" id="UP001165124"/>
    </source>
</evidence>
<dbReference type="SUPFAM" id="SSF51905">
    <property type="entry name" value="FAD/NAD(P)-binding domain"/>
    <property type="match status" value="1"/>
</dbReference>
<keyword evidence="7" id="KW-0319">Glycerol metabolism</keyword>
<evidence type="ECO:0000256" key="3">
    <source>
        <dbReference type="ARBA" id="ARBA00007330"/>
    </source>
</evidence>
<organism evidence="15 16">
    <name type="scientific">Actinomadura rubrobrunea</name>
    <dbReference type="NCBI Taxonomy" id="115335"/>
    <lineage>
        <taxon>Bacteria</taxon>
        <taxon>Bacillati</taxon>
        <taxon>Actinomycetota</taxon>
        <taxon>Actinomycetes</taxon>
        <taxon>Streptosporangiales</taxon>
        <taxon>Thermomonosporaceae</taxon>
        <taxon>Actinomadura</taxon>
    </lineage>
</organism>
<feature type="domain" description="FAD dependent oxidoreductase" evidence="13">
    <location>
        <begin position="24"/>
        <end position="376"/>
    </location>
</feature>
<dbReference type="PANTHER" id="PTHR11985">
    <property type="entry name" value="GLYCEROL-3-PHOSPHATE DEHYDROGENASE"/>
    <property type="match status" value="1"/>
</dbReference>
<evidence type="ECO:0000259" key="13">
    <source>
        <dbReference type="Pfam" id="PF01266"/>
    </source>
</evidence>
<comment type="cofactor">
    <cofactor evidence="1 11">
        <name>FAD</name>
        <dbReference type="ChEBI" id="CHEBI:57692"/>
    </cofactor>
</comment>
<evidence type="ECO:0000256" key="4">
    <source>
        <dbReference type="ARBA" id="ARBA00013029"/>
    </source>
</evidence>
<name>A0A9W6Q005_9ACTN</name>
<proteinExistence type="inferred from homology"/>
<comment type="caution">
    <text evidence="15">The sequence shown here is derived from an EMBL/GenBank/DDBJ whole genome shotgun (WGS) entry which is preliminary data.</text>
</comment>
<feature type="domain" description="Alpha-glycerophosphate oxidase C-terminal" evidence="14">
    <location>
        <begin position="400"/>
        <end position="523"/>
    </location>
</feature>
<dbReference type="GO" id="GO:0006071">
    <property type="term" value="P:glycerol metabolic process"/>
    <property type="evidence" value="ECO:0007669"/>
    <property type="project" value="UniProtKB-KW"/>
</dbReference>
<dbReference type="Pfam" id="PF01266">
    <property type="entry name" value="DAO"/>
    <property type="match status" value="1"/>
</dbReference>
<evidence type="ECO:0000256" key="6">
    <source>
        <dbReference type="ARBA" id="ARBA00022630"/>
    </source>
</evidence>
<dbReference type="InterPro" id="IPR038299">
    <property type="entry name" value="DAO_C_sf"/>
</dbReference>
<keyword evidence="5" id="KW-0963">Cytoplasm</keyword>
<dbReference type="InterPro" id="IPR006076">
    <property type="entry name" value="FAD-dep_OxRdtase"/>
</dbReference>
<dbReference type="EC" id="1.1.5.3" evidence="4 11"/>
<keyword evidence="16" id="KW-1185">Reference proteome</keyword>
<evidence type="ECO:0000256" key="9">
    <source>
        <dbReference type="ARBA" id="ARBA00023002"/>
    </source>
</evidence>
<evidence type="ECO:0000256" key="2">
    <source>
        <dbReference type="ARBA" id="ARBA00004496"/>
    </source>
</evidence>
<evidence type="ECO:0000256" key="1">
    <source>
        <dbReference type="ARBA" id="ARBA00001974"/>
    </source>
</evidence>
<evidence type="ECO:0000313" key="15">
    <source>
        <dbReference type="EMBL" id="GLW67484.1"/>
    </source>
</evidence>
<evidence type="ECO:0000256" key="5">
    <source>
        <dbReference type="ARBA" id="ARBA00022490"/>
    </source>
</evidence>
<feature type="compositionally biased region" description="Low complexity" evidence="12">
    <location>
        <begin position="546"/>
        <end position="561"/>
    </location>
</feature>
<dbReference type="Pfam" id="PF16901">
    <property type="entry name" value="DAO_C"/>
    <property type="match status" value="1"/>
</dbReference>
<dbReference type="EMBL" id="BSRZ01000025">
    <property type="protein sequence ID" value="GLW67484.1"/>
    <property type="molecule type" value="Genomic_DNA"/>
</dbReference>
<dbReference type="InterPro" id="IPR031656">
    <property type="entry name" value="DAO_C"/>
</dbReference>
<dbReference type="Proteomes" id="UP001165124">
    <property type="component" value="Unassembled WGS sequence"/>
</dbReference>
<dbReference type="Gene3D" id="3.50.50.60">
    <property type="entry name" value="FAD/NAD(P)-binding domain"/>
    <property type="match status" value="1"/>
</dbReference>
<evidence type="ECO:0000256" key="12">
    <source>
        <dbReference type="SAM" id="MobiDB-lite"/>
    </source>
</evidence>
<dbReference type="Gene3D" id="3.30.9.10">
    <property type="entry name" value="D-Amino Acid Oxidase, subunit A, domain 2"/>
    <property type="match status" value="1"/>
</dbReference>
<dbReference type="Gene3D" id="1.10.8.870">
    <property type="entry name" value="Alpha-glycerophosphate oxidase, cap domain"/>
    <property type="match status" value="1"/>
</dbReference>
<dbReference type="PANTHER" id="PTHR11985:SF31">
    <property type="entry name" value="GLYCEROL-3-PHOSPHATE DEHYDROGENASE 2"/>
    <property type="match status" value="1"/>
</dbReference>
<feature type="region of interest" description="Disordered" evidence="12">
    <location>
        <begin position="541"/>
        <end position="561"/>
    </location>
</feature>
<comment type="subcellular location">
    <subcellularLocation>
        <location evidence="2">Cytoplasm</location>
    </subcellularLocation>
</comment>
<dbReference type="RefSeq" id="WP_067917896.1">
    <property type="nucleotide sequence ID" value="NZ_BSRZ01000025.1"/>
</dbReference>
<keyword evidence="6 11" id="KW-0285">Flavoprotein</keyword>
<comment type="similarity">
    <text evidence="3 11">Belongs to the FAD-dependent glycerol-3-phosphate dehydrogenase family.</text>
</comment>
<accession>A0A9W6Q005</accession>
<evidence type="ECO:0000256" key="11">
    <source>
        <dbReference type="RuleBase" id="RU361217"/>
    </source>
</evidence>
<keyword evidence="8" id="KW-0274">FAD</keyword>
<dbReference type="PROSITE" id="PS00977">
    <property type="entry name" value="FAD_G3PDH_1"/>
    <property type="match status" value="1"/>
</dbReference>
<sequence length="561" mass="61242">MTSIALEPGYRDAVLDGLGETEFDILVIGGGIVGVGTALDAVSRGLSVALVEARDWAAGTSSRSSKLIHGGLRYLEQRDFGLVREALRERGLLLSRLAPHLVRPVRFLYPLRNRIWERAYVGAGVTLYDTMGGARILPWHRQLSRRAALREAPALRHDALVGAIQYYDAQVDDARFTMMVARTAALYGARVATRAKVTGFLREGARVTGATVVDLESGREIAVRARRIVNTTGVWTDGTHKMTGARAAFTVQASKGVHIVVPRDRIPMDTGLITRTEKSVLFVIPWGRHWIVGTTDTPWEEGPDEPVADRADVDYLLEQANAWLRVPLTHDDIEGVYAGLRPLLSGDTDDTTRLSREHTVAEPVPGLVVVAGGKFTTYRVMAEDAVDAAVRGLEDNVPASVTARLPIMGAEGFEVLWNDRRRLAAESGLHVARVEHLLRRYGTCVREVVELIADDPSLGEPIPGAADYLKAEAVYAVSHEGALHLEDVLSRRTRISIEEWDGGEAAARPVAELIAPLLGWSDDDVAEEVERYVRQIRAERGSAALSESGSRPSRRSSVSAA</sequence>
<dbReference type="PRINTS" id="PR01001">
    <property type="entry name" value="FADG3PDH"/>
</dbReference>
<dbReference type="PROSITE" id="PS00978">
    <property type="entry name" value="FAD_G3PDH_2"/>
    <property type="match status" value="1"/>
</dbReference>
<dbReference type="GO" id="GO:0046168">
    <property type="term" value="P:glycerol-3-phosphate catabolic process"/>
    <property type="evidence" value="ECO:0007669"/>
    <property type="project" value="TreeGrafter"/>
</dbReference>
<gene>
    <name evidence="15" type="ORF">Arub01_57270</name>
</gene>
<evidence type="ECO:0000256" key="10">
    <source>
        <dbReference type="ARBA" id="ARBA00049055"/>
    </source>
</evidence>
<evidence type="ECO:0000256" key="8">
    <source>
        <dbReference type="ARBA" id="ARBA00022827"/>
    </source>
</evidence>
<comment type="catalytic activity">
    <reaction evidence="10 11">
        <text>a quinone + sn-glycerol 3-phosphate = dihydroxyacetone phosphate + a quinol</text>
        <dbReference type="Rhea" id="RHEA:18977"/>
        <dbReference type="ChEBI" id="CHEBI:24646"/>
        <dbReference type="ChEBI" id="CHEBI:57597"/>
        <dbReference type="ChEBI" id="CHEBI:57642"/>
        <dbReference type="ChEBI" id="CHEBI:132124"/>
        <dbReference type="EC" id="1.1.5.3"/>
    </reaction>
</comment>
<dbReference type="GO" id="GO:0009331">
    <property type="term" value="C:glycerol-3-phosphate dehydrogenase (FAD) complex"/>
    <property type="evidence" value="ECO:0007669"/>
    <property type="project" value="UniProtKB-UniRule"/>
</dbReference>
<dbReference type="GO" id="GO:0004368">
    <property type="term" value="F:glycerol-3-phosphate dehydrogenase (quinone) activity"/>
    <property type="evidence" value="ECO:0007669"/>
    <property type="project" value="UniProtKB-EC"/>
</dbReference>
<dbReference type="InterPro" id="IPR036188">
    <property type="entry name" value="FAD/NAD-bd_sf"/>
</dbReference>
<evidence type="ECO:0000259" key="14">
    <source>
        <dbReference type="Pfam" id="PF16901"/>
    </source>
</evidence>
<dbReference type="FunFam" id="1.10.8.870:FF:000003">
    <property type="entry name" value="Glycerol-3-phosphate dehydrogenase"/>
    <property type="match status" value="1"/>
</dbReference>
<dbReference type="AlphaFoldDB" id="A0A9W6Q005"/>
<dbReference type="InterPro" id="IPR000447">
    <property type="entry name" value="G3P_DH_FAD-dep"/>
</dbReference>
<protein>
    <recommendedName>
        <fullName evidence="4 11">Glycerol-3-phosphate dehydrogenase</fullName>
        <ecNumber evidence="4 11">1.1.5.3</ecNumber>
    </recommendedName>
</protein>
<keyword evidence="9 11" id="KW-0560">Oxidoreductase</keyword>